<dbReference type="AlphaFoldDB" id="A0A7K1Y673"/>
<gene>
    <name evidence="3" type="ORF">GS399_03075</name>
</gene>
<reference evidence="3 4" key="1">
    <citation type="submission" date="2019-11" db="EMBL/GenBank/DDBJ databases">
        <title>Pedobacter sp. HMF7647 Genome sequencing and assembly.</title>
        <authorList>
            <person name="Kang H."/>
            <person name="Kim H."/>
            <person name="Joh K."/>
        </authorList>
    </citation>
    <scope>NUCLEOTIDE SEQUENCE [LARGE SCALE GENOMIC DNA]</scope>
    <source>
        <strain evidence="3 4">HMF7647</strain>
    </source>
</reference>
<dbReference type="PANTHER" id="PTHR42852:SF13">
    <property type="entry name" value="PROTEIN DIPZ"/>
    <property type="match status" value="1"/>
</dbReference>
<dbReference type="SUPFAM" id="SSF52833">
    <property type="entry name" value="Thioredoxin-like"/>
    <property type="match status" value="1"/>
</dbReference>
<dbReference type="InterPro" id="IPR036249">
    <property type="entry name" value="Thioredoxin-like_sf"/>
</dbReference>
<dbReference type="InterPro" id="IPR013766">
    <property type="entry name" value="Thioredoxin_domain"/>
</dbReference>
<dbReference type="GO" id="GO:0016209">
    <property type="term" value="F:antioxidant activity"/>
    <property type="evidence" value="ECO:0007669"/>
    <property type="project" value="InterPro"/>
</dbReference>
<dbReference type="Gene3D" id="3.40.30.10">
    <property type="entry name" value="Glutaredoxin"/>
    <property type="match status" value="1"/>
</dbReference>
<dbReference type="InterPro" id="IPR017937">
    <property type="entry name" value="Thioredoxin_CS"/>
</dbReference>
<accession>A0A7K1Y673</accession>
<sequence>MTVSLLTLLFSNNITAQKPPVLSNLKVGDTVPDVEILNIHNYKSNSAKLSDFRGKLLIIDFWGTWCASCVSMIPEMEKLQKQFNGKVQFLPVTGQKAEVVLPFLEKLGRQNGSNFKFPEVVQDTILFNMFPHNLYPHYVWISPAGKVLAITGYDEINSKSISRVLDNNVKELEQKSDYRQFDYDLANPLVELLYGAPKNITLSQKRYSFFSNYVPGLPAGYHLENNDSLRLNDWRITCTNMSPFWLFRLAYGGSHYIPNACIDIKVRDTVKVRDTKAIFGKRWLEHYTYCYELSLPSELKQEAWEIMQKDLEYNLPDLNASIGKQQRLCYVLVRTSQKDKIVSKGGTPIADMNEFGYKLGNVKLKRLLSDLNFWYYDISPYCLIDETGYSLPADLVLNGNISDMDHLNKELNKYDLKFIKKEAEVMVLTISEKNKSMAN</sequence>
<evidence type="ECO:0000313" key="4">
    <source>
        <dbReference type="Proteomes" id="UP000466586"/>
    </source>
</evidence>
<name>A0A7K1Y673_9SPHI</name>
<keyword evidence="4" id="KW-1185">Reference proteome</keyword>
<protein>
    <submittedName>
        <fullName evidence="3">Redoxin domain-containing protein</fullName>
    </submittedName>
</protein>
<dbReference type="InterPro" id="IPR000866">
    <property type="entry name" value="AhpC/TSA"/>
</dbReference>
<dbReference type="GO" id="GO:0016491">
    <property type="term" value="F:oxidoreductase activity"/>
    <property type="evidence" value="ECO:0007669"/>
    <property type="project" value="InterPro"/>
</dbReference>
<evidence type="ECO:0000259" key="2">
    <source>
        <dbReference type="PROSITE" id="PS51352"/>
    </source>
</evidence>
<evidence type="ECO:0000313" key="3">
    <source>
        <dbReference type="EMBL" id="MXV49940.1"/>
    </source>
</evidence>
<comment type="caution">
    <text evidence="3">The sequence shown here is derived from an EMBL/GenBank/DDBJ whole genome shotgun (WGS) entry which is preliminary data.</text>
</comment>
<dbReference type="EMBL" id="WVHT01000001">
    <property type="protein sequence ID" value="MXV49940.1"/>
    <property type="molecule type" value="Genomic_DNA"/>
</dbReference>
<dbReference type="CDD" id="cd02966">
    <property type="entry name" value="TlpA_like_family"/>
    <property type="match status" value="1"/>
</dbReference>
<dbReference type="PROSITE" id="PS51352">
    <property type="entry name" value="THIOREDOXIN_2"/>
    <property type="match status" value="1"/>
</dbReference>
<dbReference type="PANTHER" id="PTHR42852">
    <property type="entry name" value="THIOL:DISULFIDE INTERCHANGE PROTEIN DSBE"/>
    <property type="match status" value="1"/>
</dbReference>
<feature type="domain" description="Thioredoxin" evidence="2">
    <location>
        <begin position="25"/>
        <end position="174"/>
    </location>
</feature>
<dbReference type="Proteomes" id="UP000466586">
    <property type="component" value="Unassembled WGS sequence"/>
</dbReference>
<organism evidence="3 4">
    <name type="scientific">Hufsiella arboris</name>
    <dbReference type="NCBI Taxonomy" id="2695275"/>
    <lineage>
        <taxon>Bacteria</taxon>
        <taxon>Pseudomonadati</taxon>
        <taxon>Bacteroidota</taxon>
        <taxon>Sphingobacteriia</taxon>
        <taxon>Sphingobacteriales</taxon>
        <taxon>Sphingobacteriaceae</taxon>
        <taxon>Hufsiella</taxon>
    </lineage>
</organism>
<dbReference type="InterPro" id="IPR050553">
    <property type="entry name" value="Thioredoxin_ResA/DsbE_sf"/>
</dbReference>
<evidence type="ECO:0000256" key="1">
    <source>
        <dbReference type="ARBA" id="ARBA00023284"/>
    </source>
</evidence>
<dbReference type="Pfam" id="PF00578">
    <property type="entry name" value="AhpC-TSA"/>
    <property type="match status" value="1"/>
</dbReference>
<proteinExistence type="predicted"/>
<keyword evidence="1" id="KW-0676">Redox-active center</keyword>
<dbReference type="RefSeq" id="WP_160843102.1">
    <property type="nucleotide sequence ID" value="NZ_WVHT01000001.1"/>
</dbReference>
<dbReference type="PROSITE" id="PS00194">
    <property type="entry name" value="THIOREDOXIN_1"/>
    <property type="match status" value="1"/>
</dbReference>